<feature type="region of interest" description="Disordered" evidence="1">
    <location>
        <begin position="171"/>
        <end position="201"/>
    </location>
</feature>
<dbReference type="AlphaFoldDB" id="A0A8H6HBA5"/>
<feature type="region of interest" description="Disordered" evidence="1">
    <location>
        <begin position="320"/>
        <end position="400"/>
    </location>
</feature>
<protein>
    <submittedName>
        <fullName evidence="2">Uncharacterized protein</fullName>
    </submittedName>
</protein>
<evidence type="ECO:0000313" key="3">
    <source>
        <dbReference type="Proteomes" id="UP000521943"/>
    </source>
</evidence>
<dbReference type="Proteomes" id="UP000521943">
    <property type="component" value="Unassembled WGS sequence"/>
</dbReference>
<proteinExistence type="predicted"/>
<evidence type="ECO:0000313" key="2">
    <source>
        <dbReference type="EMBL" id="KAF6743290.1"/>
    </source>
</evidence>
<sequence>MAFQSTLDAFDGWAAARDGPLPQPPRHATIPRRDPAINIRLFAYSFGTPDQDQYIRDSAVYGTQAIEEGVVMEERFLDCFFQGFEHRWPYLTLREAIKDALANELGWQVAFCKATHPFLHWTMVFSLDEHEWENEAAQYRGRIAIDAAKARAALLARRQLGGIDNPIDVDSIFTNDEDGNNTDTDNDTDNDTDTDTVTESDDSSGVAFCLATITELALPTLDNLPKIEVSTIRLSEGLRSTHSCALGLGKISPPCLVLLVQSAMSSHRKKSKTLPVDRFIAPPCVSEVLPSVPRPTEYVETFKSYDHSSASITVSEQQVLVPASPVKSSTSRMTGPSSLTLPSVRRAALQRKMASSTSTLATAHEDSDSEGDGNNSYGGNDGDDPCGPPSDNDDKDDEDL</sequence>
<organism evidence="2 3">
    <name type="scientific">Ephemerocybe angulata</name>
    <dbReference type="NCBI Taxonomy" id="980116"/>
    <lineage>
        <taxon>Eukaryota</taxon>
        <taxon>Fungi</taxon>
        <taxon>Dikarya</taxon>
        <taxon>Basidiomycota</taxon>
        <taxon>Agaricomycotina</taxon>
        <taxon>Agaricomycetes</taxon>
        <taxon>Agaricomycetidae</taxon>
        <taxon>Agaricales</taxon>
        <taxon>Agaricineae</taxon>
        <taxon>Psathyrellaceae</taxon>
        <taxon>Ephemerocybe</taxon>
    </lineage>
</organism>
<gene>
    <name evidence="2" type="ORF">DFP72DRAFT_858995</name>
</gene>
<feature type="compositionally biased region" description="Acidic residues" evidence="1">
    <location>
        <begin position="391"/>
        <end position="400"/>
    </location>
</feature>
<dbReference type="EMBL" id="JACGCI010000148">
    <property type="protein sequence ID" value="KAF6743290.1"/>
    <property type="molecule type" value="Genomic_DNA"/>
</dbReference>
<name>A0A8H6HBA5_9AGAR</name>
<keyword evidence="3" id="KW-1185">Reference proteome</keyword>
<feature type="compositionally biased region" description="Polar residues" evidence="1">
    <location>
        <begin position="326"/>
        <end position="341"/>
    </location>
</feature>
<evidence type="ECO:0000256" key="1">
    <source>
        <dbReference type="SAM" id="MobiDB-lite"/>
    </source>
</evidence>
<accession>A0A8H6HBA5</accession>
<feature type="compositionally biased region" description="Acidic residues" evidence="1">
    <location>
        <begin position="175"/>
        <end position="201"/>
    </location>
</feature>
<feature type="non-terminal residue" evidence="2">
    <location>
        <position position="1"/>
    </location>
</feature>
<comment type="caution">
    <text evidence="2">The sequence shown here is derived from an EMBL/GenBank/DDBJ whole genome shotgun (WGS) entry which is preliminary data.</text>
</comment>
<reference evidence="2 3" key="1">
    <citation type="submission" date="2020-07" db="EMBL/GenBank/DDBJ databases">
        <title>Comparative genomics of pyrophilous fungi reveals a link between fire events and developmental genes.</title>
        <authorList>
            <consortium name="DOE Joint Genome Institute"/>
            <person name="Steindorff A.S."/>
            <person name="Carver A."/>
            <person name="Calhoun S."/>
            <person name="Stillman K."/>
            <person name="Liu H."/>
            <person name="Lipzen A."/>
            <person name="Pangilinan J."/>
            <person name="Labutti K."/>
            <person name="Bruns T.D."/>
            <person name="Grigoriev I.V."/>
        </authorList>
    </citation>
    <scope>NUCLEOTIDE SEQUENCE [LARGE SCALE GENOMIC DNA]</scope>
    <source>
        <strain evidence="2 3">CBS 144469</strain>
    </source>
</reference>